<dbReference type="PANTHER" id="PTHR34039:SF1">
    <property type="entry name" value="UPF0102 PROTEIN YRAN"/>
    <property type="match status" value="1"/>
</dbReference>
<dbReference type="InterPro" id="IPR003509">
    <property type="entry name" value="UPF0102_YraN-like"/>
</dbReference>
<proteinExistence type="inferred from homology"/>
<dbReference type="PANTHER" id="PTHR34039">
    <property type="entry name" value="UPF0102 PROTEIN YRAN"/>
    <property type="match status" value="1"/>
</dbReference>
<gene>
    <name evidence="3" type="ORF">COU07_03570</name>
</gene>
<name>A0A2H0URD2_9BACT</name>
<comment type="caution">
    <text evidence="3">The sequence shown here is derived from an EMBL/GenBank/DDBJ whole genome shotgun (WGS) entry which is preliminary data.</text>
</comment>
<dbReference type="EMBL" id="PFAZ01000009">
    <property type="protein sequence ID" value="PIR88947.1"/>
    <property type="molecule type" value="Genomic_DNA"/>
</dbReference>
<protein>
    <recommendedName>
        <fullName evidence="2">UPF0102 protein COU07_03570</fullName>
    </recommendedName>
</protein>
<evidence type="ECO:0000256" key="1">
    <source>
        <dbReference type="ARBA" id="ARBA00006738"/>
    </source>
</evidence>
<comment type="similarity">
    <text evidence="1 2">Belongs to the UPF0102 family.</text>
</comment>
<dbReference type="HAMAP" id="MF_00048">
    <property type="entry name" value="UPF0102"/>
    <property type="match status" value="1"/>
</dbReference>
<dbReference type="Pfam" id="PF02021">
    <property type="entry name" value="UPF0102"/>
    <property type="match status" value="1"/>
</dbReference>
<evidence type="ECO:0000313" key="3">
    <source>
        <dbReference type="EMBL" id="PIR88947.1"/>
    </source>
</evidence>
<dbReference type="Gene3D" id="3.40.1350.10">
    <property type="match status" value="1"/>
</dbReference>
<dbReference type="AlphaFoldDB" id="A0A2H0URD2"/>
<sequence length="150" mass="17519">MFHTCFLYALLIYMATHNEIGILGELIAEKYLKSIGCRIINKNFLRTWGEIDLIVLAKDKTLVFVEVKTMRKNAFLKPEDNATYSKLEKVKRTAMFYVGENQKLISDKRGWRVDVVSILLPQNFSIASEVNMKKFVKKFSDYKLNHFENV</sequence>
<accession>A0A2H0URD2</accession>
<evidence type="ECO:0000256" key="2">
    <source>
        <dbReference type="HAMAP-Rule" id="MF_00048"/>
    </source>
</evidence>
<dbReference type="Proteomes" id="UP000231157">
    <property type="component" value="Unassembled WGS sequence"/>
</dbReference>
<dbReference type="GO" id="GO:0003676">
    <property type="term" value="F:nucleic acid binding"/>
    <property type="evidence" value="ECO:0007669"/>
    <property type="project" value="InterPro"/>
</dbReference>
<dbReference type="InterPro" id="IPR011335">
    <property type="entry name" value="Restrct_endonuc-II-like"/>
</dbReference>
<organism evidence="3 4">
    <name type="scientific">Candidatus Harrisonbacteria bacterium CG10_big_fil_rev_8_21_14_0_10_40_38</name>
    <dbReference type="NCBI Taxonomy" id="1974583"/>
    <lineage>
        <taxon>Bacteria</taxon>
        <taxon>Candidatus Harrisoniibacteriota</taxon>
    </lineage>
</organism>
<evidence type="ECO:0000313" key="4">
    <source>
        <dbReference type="Proteomes" id="UP000231157"/>
    </source>
</evidence>
<reference evidence="4" key="1">
    <citation type="submission" date="2017-09" db="EMBL/GenBank/DDBJ databases">
        <title>Depth-based differentiation of microbial function through sediment-hosted aquifers and enrichment of novel symbionts in the deep terrestrial subsurface.</title>
        <authorList>
            <person name="Probst A.J."/>
            <person name="Ladd B."/>
            <person name="Jarett J.K."/>
            <person name="Geller-Mcgrath D.E."/>
            <person name="Sieber C.M.K."/>
            <person name="Emerson J.B."/>
            <person name="Anantharaman K."/>
            <person name="Thomas B.C."/>
            <person name="Malmstrom R."/>
            <person name="Stieglmeier M."/>
            <person name="Klingl A."/>
            <person name="Woyke T."/>
            <person name="Ryan C.M."/>
            <person name="Banfield J.F."/>
        </authorList>
    </citation>
    <scope>NUCLEOTIDE SEQUENCE [LARGE SCALE GENOMIC DNA]</scope>
</reference>
<dbReference type="SUPFAM" id="SSF52980">
    <property type="entry name" value="Restriction endonuclease-like"/>
    <property type="match status" value="1"/>
</dbReference>
<dbReference type="InterPro" id="IPR011856">
    <property type="entry name" value="tRNA_endonuc-like_dom_sf"/>
</dbReference>